<comment type="catalytic activity">
    <reaction evidence="25">
        <text>thiosulfate(in) + sulfate(out) = thiosulfate(out) + sulfate(in)</text>
        <dbReference type="Rhea" id="RHEA:73215"/>
        <dbReference type="ChEBI" id="CHEBI:16189"/>
        <dbReference type="ChEBI" id="CHEBI:33542"/>
    </reaction>
</comment>
<protein>
    <submittedName>
        <fullName evidence="31">Brain mitochondrial carrier protein 1 isoform X1</fullName>
    </submittedName>
</protein>
<evidence type="ECO:0000256" key="16">
    <source>
        <dbReference type="ARBA" id="ARBA00036479"/>
    </source>
</evidence>
<dbReference type="GeneID" id="103066938"/>
<evidence type="ECO:0000256" key="28">
    <source>
        <dbReference type="RuleBase" id="RU000488"/>
    </source>
</evidence>
<dbReference type="FunFam" id="1.50.40.10:FF:000006">
    <property type="entry name" value="brain mitochondrial carrier protein 1 isoform X1"/>
    <property type="match status" value="1"/>
</dbReference>
<evidence type="ECO:0000256" key="17">
    <source>
        <dbReference type="ARBA" id="ARBA00036514"/>
    </source>
</evidence>
<sequence>MDLEPAPRPLRRTSPRWLFCISRRSPSRFAGDGKVPLPRAKRSLPSGLRPSSFSHASPDLAENPYRRRRRGRRFFSWRDFWAPPLSHWPVHPQPTGTSRRLVQSQASRLSSAFSEPPESEPLYFNTFGLSWLPSAPSRILSGRGRNEGARLARRKNEAAPGKGGGGPPAPFLLSRNVRTELEAVCLRRVGLARGRIRIAPALLRQASYGTIKIGIYQSLKRLFVNRLEDETLLINVICGVISGVISSALANPTDVLKIRMQAQGSLFQGGMIGSFIDIYQQEGTRGLWRGVVPTAQRAAIVVGVELPVYDITKKHLILSGLMGDTILTHFISSFTCGLAGAVASNPVDVVRTRMMNQRAIVGSVDLYRGTLDGLVKTWKSEGFFALYKGFWPNWLRLGPWNIIFFITYEQLKRLPF</sequence>
<dbReference type="Gene3D" id="1.50.40.10">
    <property type="entry name" value="Mitochondrial carrier domain"/>
    <property type="match status" value="1"/>
</dbReference>
<evidence type="ECO:0000256" key="18">
    <source>
        <dbReference type="ARBA" id="ARBA00036586"/>
    </source>
</evidence>
<evidence type="ECO:0000256" key="20">
    <source>
        <dbReference type="ARBA" id="ARBA00036751"/>
    </source>
</evidence>
<keyword evidence="4 27" id="KW-0812">Transmembrane</keyword>
<evidence type="ECO:0000256" key="11">
    <source>
        <dbReference type="ARBA" id="ARBA00035807"/>
    </source>
</evidence>
<evidence type="ECO:0000256" key="5">
    <source>
        <dbReference type="ARBA" id="ARBA00022737"/>
    </source>
</evidence>
<evidence type="ECO:0000256" key="14">
    <source>
        <dbReference type="ARBA" id="ARBA00036015"/>
    </source>
</evidence>
<comment type="catalytic activity">
    <reaction evidence="11">
        <text>(3R)-citramalate(in) + sulfate(out) = (3R)-citramalate(out) + sulfate(in)</text>
        <dbReference type="Rhea" id="RHEA:73227"/>
        <dbReference type="ChEBI" id="CHEBI:16189"/>
        <dbReference type="ChEBI" id="CHEBI:30934"/>
    </reaction>
</comment>
<dbReference type="Pfam" id="PF00153">
    <property type="entry name" value="Mito_carr"/>
    <property type="match status" value="2"/>
</dbReference>
<keyword evidence="6" id="KW-0999">Mitochondrion inner membrane</keyword>
<comment type="catalytic activity">
    <reaction evidence="14">
        <text>L-aspartate(in) + sulfate(out) = L-aspartate(out) + sulfate(in)</text>
        <dbReference type="Rhea" id="RHEA:73395"/>
        <dbReference type="ChEBI" id="CHEBI:16189"/>
        <dbReference type="ChEBI" id="CHEBI:29991"/>
    </reaction>
</comment>
<evidence type="ECO:0000256" key="25">
    <source>
        <dbReference type="ARBA" id="ARBA00052829"/>
    </source>
</evidence>
<evidence type="ECO:0000256" key="2">
    <source>
        <dbReference type="ARBA" id="ARBA00006375"/>
    </source>
</evidence>
<dbReference type="PANTHER" id="PTHR45618">
    <property type="entry name" value="MITOCHONDRIAL DICARBOXYLATE CARRIER-RELATED"/>
    <property type="match status" value="1"/>
</dbReference>
<evidence type="ECO:0000256" key="12">
    <source>
        <dbReference type="ARBA" id="ARBA00035907"/>
    </source>
</evidence>
<dbReference type="RefSeq" id="XP_025026509.1">
    <property type="nucleotide sequence ID" value="XM_025170741.1"/>
</dbReference>
<keyword evidence="7" id="KW-1133">Transmembrane helix</keyword>
<comment type="catalytic activity">
    <reaction evidence="22">
        <text>(S)-malate(in) + sulfate(out) = (S)-malate(out) + sulfate(in)</text>
        <dbReference type="Rhea" id="RHEA:71615"/>
        <dbReference type="ChEBI" id="CHEBI:15589"/>
        <dbReference type="ChEBI" id="CHEBI:16189"/>
    </reaction>
</comment>
<comment type="subcellular location">
    <subcellularLocation>
        <location evidence="1">Mitochondrion inner membrane</location>
        <topology evidence="1">Multi-pass membrane protein</topology>
    </subcellularLocation>
</comment>
<dbReference type="SUPFAM" id="SSF103506">
    <property type="entry name" value="Mitochondrial carrier"/>
    <property type="match status" value="1"/>
</dbReference>
<evidence type="ECO:0000256" key="19">
    <source>
        <dbReference type="ARBA" id="ARBA00036616"/>
    </source>
</evidence>
<comment type="catalytic activity">
    <reaction evidence="26">
        <text>sulfite(in) + sulfate(out) = sulfite(out) + sulfate(in)</text>
        <dbReference type="Rhea" id="RHEA:73207"/>
        <dbReference type="ChEBI" id="CHEBI:16189"/>
        <dbReference type="ChEBI" id="CHEBI:17359"/>
    </reaction>
</comment>
<keyword evidence="3 28" id="KW-0813">Transport</keyword>
<keyword evidence="30" id="KW-1185">Reference proteome</keyword>
<feature type="repeat" description="Solcar" evidence="27">
    <location>
        <begin position="230"/>
        <end position="315"/>
    </location>
</feature>
<evidence type="ECO:0000256" key="8">
    <source>
        <dbReference type="ARBA" id="ARBA00023128"/>
    </source>
</evidence>
<feature type="compositionally biased region" description="Basic and acidic residues" evidence="29">
    <location>
        <begin position="144"/>
        <end position="157"/>
    </location>
</feature>
<comment type="catalytic activity">
    <reaction evidence="16">
        <text>D-aspartate(in) + sulfate(out) = D-aspartate(out) + sulfate(in)</text>
        <dbReference type="Rhea" id="RHEA:73399"/>
        <dbReference type="ChEBI" id="CHEBI:16189"/>
        <dbReference type="ChEBI" id="CHEBI:29990"/>
    </reaction>
</comment>
<comment type="catalytic activity">
    <reaction evidence="13">
        <text>(2R,3R)-tartrate(in) + sulfate(out) = (2R,3R)-tartrate(out) + sulfate(in)</text>
        <dbReference type="Rhea" id="RHEA:73403"/>
        <dbReference type="ChEBI" id="CHEBI:16189"/>
        <dbReference type="ChEBI" id="CHEBI:30924"/>
    </reaction>
</comment>
<dbReference type="GO" id="GO:0005743">
    <property type="term" value="C:mitochondrial inner membrane"/>
    <property type="evidence" value="ECO:0007669"/>
    <property type="project" value="UniProtKB-SubCell"/>
</dbReference>
<evidence type="ECO:0000256" key="24">
    <source>
        <dbReference type="ARBA" id="ARBA00052073"/>
    </source>
</evidence>
<comment type="catalytic activity">
    <reaction evidence="21">
        <text>(S)-malate(out) = (S)-malate(in)</text>
        <dbReference type="Rhea" id="RHEA:74555"/>
        <dbReference type="ChEBI" id="CHEBI:15589"/>
    </reaction>
</comment>
<dbReference type="OrthoDB" id="756301at2759"/>
<comment type="similarity">
    <text evidence="2 28">Belongs to the mitochondrial carrier (TC 2.A.29) family.</text>
</comment>
<comment type="catalytic activity">
    <reaction evidence="10">
        <text>maleate(in) + sulfate(out) = maleate(out) + sulfate(in)</text>
        <dbReference type="Rhea" id="RHEA:73199"/>
        <dbReference type="ChEBI" id="CHEBI:16189"/>
        <dbReference type="ChEBI" id="CHEBI:30780"/>
    </reaction>
</comment>
<evidence type="ECO:0000256" key="1">
    <source>
        <dbReference type="ARBA" id="ARBA00004448"/>
    </source>
</evidence>
<evidence type="ECO:0000313" key="30">
    <source>
        <dbReference type="Proteomes" id="UP000695026"/>
    </source>
</evidence>
<evidence type="ECO:0000256" key="9">
    <source>
        <dbReference type="ARBA" id="ARBA00023136"/>
    </source>
</evidence>
<evidence type="ECO:0000256" key="10">
    <source>
        <dbReference type="ARBA" id="ARBA00035765"/>
    </source>
</evidence>
<feature type="region of interest" description="Disordered" evidence="29">
    <location>
        <begin position="26"/>
        <end position="60"/>
    </location>
</feature>
<evidence type="ECO:0000256" key="15">
    <source>
        <dbReference type="ARBA" id="ARBA00036130"/>
    </source>
</evidence>
<dbReference type="Proteomes" id="UP000695026">
    <property type="component" value="Unplaced"/>
</dbReference>
<comment type="catalytic activity">
    <reaction evidence="15">
        <text>(3S)-citramalate(in) + sulfate(out) = (3S)-citramalate(out) + sulfate(in)</text>
        <dbReference type="Rhea" id="RHEA:73223"/>
        <dbReference type="ChEBI" id="CHEBI:16189"/>
        <dbReference type="ChEBI" id="CHEBI:30936"/>
    </reaction>
</comment>
<evidence type="ECO:0000256" key="29">
    <source>
        <dbReference type="SAM" id="MobiDB-lite"/>
    </source>
</evidence>
<evidence type="ECO:0000313" key="31">
    <source>
        <dbReference type="RefSeq" id="XP_025026509.1"/>
    </source>
</evidence>
<keyword evidence="9 27" id="KW-0472">Membrane</keyword>
<dbReference type="AlphaFoldDB" id="A0A9F5MUC7"/>
<comment type="catalytic activity">
    <reaction evidence="24">
        <text>sulfate(out) + succinate(in) = sulfate(in) + succinate(out)</text>
        <dbReference type="Rhea" id="RHEA:73411"/>
        <dbReference type="ChEBI" id="CHEBI:16189"/>
        <dbReference type="ChEBI" id="CHEBI:30031"/>
    </reaction>
</comment>
<evidence type="ECO:0000256" key="26">
    <source>
        <dbReference type="ARBA" id="ARBA00052901"/>
    </source>
</evidence>
<comment type="catalytic activity">
    <reaction evidence="23">
        <text>sulfate(out) + phosphate(in) = sulfate(in) + phosphate(out)</text>
        <dbReference type="Rhea" id="RHEA:71631"/>
        <dbReference type="ChEBI" id="CHEBI:16189"/>
        <dbReference type="ChEBI" id="CHEBI:43474"/>
    </reaction>
</comment>
<reference evidence="31" key="1">
    <citation type="submission" date="2025-08" db="UniProtKB">
        <authorList>
            <consortium name="RefSeq"/>
        </authorList>
    </citation>
    <scope>IDENTIFICATION</scope>
    <source>
        <tissue evidence="31">Liver</tissue>
    </source>
</reference>
<evidence type="ECO:0000256" key="27">
    <source>
        <dbReference type="PROSITE-ProRule" id="PRU00282"/>
    </source>
</evidence>
<feature type="region of interest" description="Disordered" evidence="29">
    <location>
        <begin position="142"/>
        <end position="170"/>
    </location>
</feature>
<keyword evidence="5" id="KW-0677">Repeat</keyword>
<comment type="catalytic activity">
    <reaction evidence="17">
        <text>oxalate(in) + sulfate(out) = oxalate(out) + sulfate(in)</text>
        <dbReference type="Rhea" id="RHEA:72275"/>
        <dbReference type="ChEBI" id="CHEBI:16189"/>
        <dbReference type="ChEBI" id="CHEBI:30623"/>
    </reaction>
</comment>
<dbReference type="InterPro" id="IPR018108">
    <property type="entry name" value="MCP_transmembrane"/>
</dbReference>
<evidence type="ECO:0000256" key="21">
    <source>
        <dbReference type="ARBA" id="ARBA00036759"/>
    </source>
</evidence>
<dbReference type="PROSITE" id="PS50920">
    <property type="entry name" value="SOLCAR"/>
    <property type="match status" value="2"/>
</dbReference>
<keyword evidence="8" id="KW-0496">Mitochondrion</keyword>
<comment type="catalytic activity">
    <reaction evidence="20">
        <text>malonate(in) + sulfate(out) = malonate(out) + sulfate(in)</text>
        <dbReference type="Rhea" id="RHEA:73195"/>
        <dbReference type="ChEBI" id="CHEBI:15792"/>
        <dbReference type="ChEBI" id="CHEBI:16189"/>
    </reaction>
</comment>
<organism evidence="30 31">
    <name type="scientific">Python bivittatus</name>
    <name type="common">Burmese python</name>
    <name type="synonym">Python molurus bivittatus</name>
    <dbReference type="NCBI Taxonomy" id="176946"/>
    <lineage>
        <taxon>Eukaryota</taxon>
        <taxon>Metazoa</taxon>
        <taxon>Chordata</taxon>
        <taxon>Craniata</taxon>
        <taxon>Vertebrata</taxon>
        <taxon>Euteleostomi</taxon>
        <taxon>Lepidosauria</taxon>
        <taxon>Squamata</taxon>
        <taxon>Bifurcata</taxon>
        <taxon>Unidentata</taxon>
        <taxon>Episquamata</taxon>
        <taxon>Toxicofera</taxon>
        <taxon>Serpentes</taxon>
        <taxon>Henophidia</taxon>
        <taxon>Pythonidae</taxon>
        <taxon>Python</taxon>
    </lineage>
</organism>
<evidence type="ECO:0000256" key="3">
    <source>
        <dbReference type="ARBA" id="ARBA00022448"/>
    </source>
</evidence>
<evidence type="ECO:0000256" key="7">
    <source>
        <dbReference type="ARBA" id="ARBA00022989"/>
    </source>
</evidence>
<gene>
    <name evidence="31" type="primary">SLC25A14</name>
</gene>
<name>A0A9F5MUC7_PYTBI</name>
<dbReference type="InterPro" id="IPR050391">
    <property type="entry name" value="Mito_Metabolite_Transporter"/>
</dbReference>
<feature type="repeat" description="Solcar" evidence="27">
    <location>
        <begin position="324"/>
        <end position="414"/>
    </location>
</feature>
<evidence type="ECO:0000256" key="23">
    <source>
        <dbReference type="ARBA" id="ARBA00050259"/>
    </source>
</evidence>
<evidence type="ECO:0000256" key="22">
    <source>
        <dbReference type="ARBA" id="ARBA00037004"/>
    </source>
</evidence>
<comment type="catalytic activity">
    <reaction evidence="12">
        <text>sulfate(in) = sulfate(out)</text>
        <dbReference type="Rhea" id="RHEA:34983"/>
        <dbReference type="ChEBI" id="CHEBI:16189"/>
    </reaction>
</comment>
<proteinExistence type="inferred from homology"/>
<evidence type="ECO:0000256" key="13">
    <source>
        <dbReference type="ARBA" id="ARBA00035985"/>
    </source>
</evidence>
<evidence type="ECO:0000256" key="4">
    <source>
        <dbReference type="ARBA" id="ARBA00022692"/>
    </source>
</evidence>
<dbReference type="InterPro" id="IPR023395">
    <property type="entry name" value="MCP_dom_sf"/>
</dbReference>
<evidence type="ECO:0000256" key="6">
    <source>
        <dbReference type="ARBA" id="ARBA00022792"/>
    </source>
</evidence>
<accession>A0A9F5MUC7</accession>
<dbReference type="CTD" id="9016"/>
<comment type="catalytic activity">
    <reaction evidence="18">
        <text>(S,S)-tartrate(in) + sulfate(out) = (S,S)-tartrate(out) + sulfate(in)</text>
        <dbReference type="Rhea" id="RHEA:73407"/>
        <dbReference type="ChEBI" id="CHEBI:16189"/>
        <dbReference type="ChEBI" id="CHEBI:30927"/>
    </reaction>
</comment>
<comment type="catalytic activity">
    <reaction evidence="19">
        <text>phosphate(in) = phosphate(out)</text>
        <dbReference type="Rhea" id="RHEA:32823"/>
        <dbReference type="ChEBI" id="CHEBI:43474"/>
    </reaction>
</comment>